<evidence type="ECO:0000313" key="1">
    <source>
        <dbReference type="EMBL" id="GAL07525.1"/>
    </source>
</evidence>
<evidence type="ECO:0000313" key="2">
    <source>
        <dbReference type="Proteomes" id="UP000029227"/>
    </source>
</evidence>
<dbReference type="AlphaFoldDB" id="A0A090QWI9"/>
<protein>
    <submittedName>
        <fullName evidence="1">Uncharacterized protein</fullName>
    </submittedName>
</protein>
<comment type="caution">
    <text evidence="1">The sequence shown here is derived from an EMBL/GenBank/DDBJ whole genome shotgun (WGS) entry which is preliminary data.</text>
</comment>
<dbReference type="Proteomes" id="UP000029227">
    <property type="component" value="Unassembled WGS sequence"/>
</dbReference>
<dbReference type="EMBL" id="BBMN01000017">
    <property type="protein sequence ID" value="GAL07525.1"/>
    <property type="molecule type" value="Genomic_DNA"/>
</dbReference>
<reference evidence="1 2" key="1">
    <citation type="journal article" date="2014" name="Genome Announc.">
        <title>Draft Genome Sequences of Two Vibrionaceae Species, Vibrio ponticus C121 and Photobacterium aphoticum C119, Isolated as Coral Reef Microbiota.</title>
        <authorList>
            <person name="Al-saari N."/>
            <person name="Meirelles P.M."/>
            <person name="Mino S."/>
            <person name="Suda W."/>
            <person name="Oshima K."/>
            <person name="Hattori M."/>
            <person name="Ohkuma M."/>
            <person name="Thompson F.L."/>
            <person name="Gomez-Gil B."/>
            <person name="Sawabe T."/>
            <person name="Sawabe T."/>
        </authorList>
    </citation>
    <scope>NUCLEOTIDE SEQUENCE [LARGE SCALE GENOMIC DNA]</scope>
    <source>
        <strain evidence="1 2">JCM 19237</strain>
    </source>
</reference>
<organism evidence="1 2">
    <name type="scientific">Photobacterium aphoticum</name>
    <dbReference type="NCBI Taxonomy" id="754436"/>
    <lineage>
        <taxon>Bacteria</taxon>
        <taxon>Pseudomonadati</taxon>
        <taxon>Pseudomonadota</taxon>
        <taxon>Gammaproteobacteria</taxon>
        <taxon>Vibrionales</taxon>
        <taxon>Vibrionaceae</taxon>
        <taxon>Photobacterium</taxon>
    </lineage>
</organism>
<accession>A0A090QWI9</accession>
<name>A0A090QWI9_9GAMM</name>
<proteinExistence type="predicted"/>
<gene>
    <name evidence="1" type="ORF">JCM19237_1465</name>
</gene>
<sequence>MFCDCTRFNLNQSETDRTFTVQADMAELALLSQTKLC</sequence>